<organism evidence="2 3">
    <name type="scientific">Staphylococcus capitis</name>
    <dbReference type="NCBI Taxonomy" id="29388"/>
    <lineage>
        <taxon>Bacteria</taxon>
        <taxon>Bacillati</taxon>
        <taxon>Bacillota</taxon>
        <taxon>Bacilli</taxon>
        <taxon>Bacillales</taxon>
        <taxon>Staphylococcaceae</taxon>
        <taxon>Staphylococcus</taxon>
    </lineage>
</organism>
<gene>
    <name evidence="2" type="ORF">HHM24_08005</name>
</gene>
<keyword evidence="1" id="KW-0812">Transmembrane</keyword>
<keyword evidence="3" id="KW-1185">Reference proteome</keyword>
<feature type="transmembrane region" description="Helical" evidence="1">
    <location>
        <begin position="32"/>
        <end position="48"/>
    </location>
</feature>
<evidence type="ECO:0000256" key="1">
    <source>
        <dbReference type="SAM" id="Phobius"/>
    </source>
</evidence>
<feature type="transmembrane region" description="Helical" evidence="1">
    <location>
        <begin position="54"/>
        <end position="76"/>
    </location>
</feature>
<evidence type="ECO:0000313" key="3">
    <source>
        <dbReference type="Proteomes" id="UP000538955"/>
    </source>
</evidence>
<evidence type="ECO:0008006" key="4">
    <source>
        <dbReference type="Google" id="ProtNLM"/>
    </source>
</evidence>
<proteinExistence type="predicted"/>
<comment type="caution">
    <text evidence="2">The sequence shown here is derived from an EMBL/GenBank/DDBJ whole genome shotgun (WGS) entry which is preliminary data.</text>
</comment>
<keyword evidence="1" id="KW-1133">Transmembrane helix</keyword>
<feature type="transmembrane region" description="Helical" evidence="1">
    <location>
        <begin position="110"/>
        <end position="127"/>
    </location>
</feature>
<dbReference type="RefSeq" id="WP_168993013.1">
    <property type="nucleotide sequence ID" value="NZ_JABBMH010000025.1"/>
</dbReference>
<dbReference type="EMBL" id="JABBMI010000064">
    <property type="protein sequence ID" value="NMK54663.1"/>
    <property type="molecule type" value="Genomic_DNA"/>
</dbReference>
<protein>
    <recommendedName>
        <fullName evidence="4">Prokaryotic diacylglycerol kinase</fullName>
    </recommendedName>
</protein>
<sequence>MLKVKVKGIKEEIPLTNEFASRLAQAEEKRKSLLVSSLITINLILTVLQTPDKLFTKVLSALIIAFNLVIIVIHIAHNEYVRNIFKKALIELERYEEAERVKIGYRKVDICIMIICGVLVAMQFLYFL</sequence>
<name>A0ABX1SQQ2_STACP</name>
<reference evidence="2 3" key="1">
    <citation type="submission" date="2020-04" db="EMBL/GenBank/DDBJ databases">
        <title>The Epidemiology and Molecular Characteristics of Linezolid-Resistant Staphylococcus capitis in Huashan Hospital, Shanghai.</title>
        <authorList>
            <person name="Ding L."/>
            <person name="Li P."/>
            <person name="Yang Y."/>
            <person name="Lin D."/>
            <person name="Xu X."/>
        </authorList>
    </citation>
    <scope>NUCLEOTIDE SEQUENCE [LARGE SCALE GENOMIC DNA]</scope>
    <source>
        <strain evidence="2 3">17-84</strain>
    </source>
</reference>
<evidence type="ECO:0000313" key="2">
    <source>
        <dbReference type="EMBL" id="NMK54663.1"/>
    </source>
</evidence>
<accession>A0ABX1SQQ2</accession>
<dbReference type="Proteomes" id="UP000538955">
    <property type="component" value="Unassembled WGS sequence"/>
</dbReference>
<keyword evidence="1" id="KW-0472">Membrane</keyword>